<dbReference type="Gene3D" id="2.40.10.10">
    <property type="entry name" value="Trypsin-like serine proteases"/>
    <property type="match status" value="1"/>
</dbReference>
<reference evidence="2 3" key="1">
    <citation type="submission" date="2023-08" db="EMBL/GenBank/DDBJ databases">
        <title>A Necator americanus chromosomal reference genome.</title>
        <authorList>
            <person name="Ilik V."/>
            <person name="Petrzelkova K.J."/>
            <person name="Pardy F."/>
            <person name="Fuh T."/>
            <person name="Niatou-Singa F.S."/>
            <person name="Gouil Q."/>
            <person name="Baker L."/>
            <person name="Ritchie M.E."/>
            <person name="Jex A.R."/>
            <person name="Gazzola D."/>
            <person name="Li H."/>
            <person name="Toshio Fujiwara R."/>
            <person name="Zhan B."/>
            <person name="Aroian R.V."/>
            <person name="Pafco B."/>
            <person name="Schwarz E.M."/>
        </authorList>
    </citation>
    <scope>NUCLEOTIDE SEQUENCE [LARGE SCALE GENOMIC DNA]</scope>
    <source>
        <strain evidence="2 3">Aroian</strain>
        <tissue evidence="2">Whole animal</tissue>
    </source>
</reference>
<dbReference type="PROSITE" id="PS50240">
    <property type="entry name" value="TRYPSIN_DOM"/>
    <property type="match status" value="1"/>
</dbReference>
<evidence type="ECO:0000313" key="3">
    <source>
        <dbReference type="Proteomes" id="UP001303046"/>
    </source>
</evidence>
<dbReference type="SUPFAM" id="SSF50494">
    <property type="entry name" value="Trypsin-like serine proteases"/>
    <property type="match status" value="1"/>
</dbReference>
<accession>A0ABR1EA85</accession>
<sequence>MNILPWISVASLVRIDTSENERLKETCGAIRLQQIDPKRGPQLISNGEPVDSNEYPFAVGLFPFKVVPQGHLGKVCSASLISRRHVITAAHCVYDVNEDKLKLWRKHPELADPRIFENMEIHVGSRCPTYRGCPGETVYTPRYVFPHPWYDRLDPRQHYDVALIELDKDVEETVASPICLAEENSTVEGPMVAIGYGNDSRRQIDGYRPLQKVNLTVVGSKDGQLTTFHWENTLTKGDSGGPLFRHDQRNRAVLYGIASAILEPESPHPGEVNFFADVRRFSNWICAATGVCPLDKSSYKRPPEVALDRETGVDCIQGKAFLTSGPLPWGNHESYLCNLPI</sequence>
<dbReference type="InterPro" id="IPR018114">
    <property type="entry name" value="TRYPSIN_HIS"/>
</dbReference>
<evidence type="ECO:0000259" key="1">
    <source>
        <dbReference type="PROSITE" id="PS50240"/>
    </source>
</evidence>
<protein>
    <recommendedName>
        <fullName evidence="1">Peptidase S1 domain-containing protein</fullName>
    </recommendedName>
</protein>
<dbReference type="PROSITE" id="PS00134">
    <property type="entry name" value="TRYPSIN_HIS"/>
    <property type="match status" value="1"/>
</dbReference>
<dbReference type="PANTHER" id="PTHR24260">
    <property type="match status" value="1"/>
</dbReference>
<proteinExistence type="predicted"/>
<organism evidence="2 3">
    <name type="scientific">Necator americanus</name>
    <name type="common">Human hookworm</name>
    <dbReference type="NCBI Taxonomy" id="51031"/>
    <lineage>
        <taxon>Eukaryota</taxon>
        <taxon>Metazoa</taxon>
        <taxon>Ecdysozoa</taxon>
        <taxon>Nematoda</taxon>
        <taxon>Chromadorea</taxon>
        <taxon>Rhabditida</taxon>
        <taxon>Rhabditina</taxon>
        <taxon>Rhabditomorpha</taxon>
        <taxon>Strongyloidea</taxon>
        <taxon>Ancylostomatidae</taxon>
        <taxon>Bunostominae</taxon>
        <taxon>Necator</taxon>
    </lineage>
</organism>
<dbReference type="Proteomes" id="UP001303046">
    <property type="component" value="Unassembled WGS sequence"/>
</dbReference>
<name>A0ABR1EA85_NECAM</name>
<dbReference type="InterPro" id="IPR009003">
    <property type="entry name" value="Peptidase_S1_PA"/>
</dbReference>
<dbReference type="PRINTS" id="PR00722">
    <property type="entry name" value="CHYMOTRYPSIN"/>
</dbReference>
<comment type="caution">
    <text evidence="2">The sequence shown here is derived from an EMBL/GenBank/DDBJ whole genome shotgun (WGS) entry which is preliminary data.</text>
</comment>
<dbReference type="PANTHER" id="PTHR24260:SF136">
    <property type="entry name" value="GH08193P-RELATED"/>
    <property type="match status" value="1"/>
</dbReference>
<dbReference type="SMART" id="SM00020">
    <property type="entry name" value="Tryp_SPc"/>
    <property type="match status" value="1"/>
</dbReference>
<evidence type="ECO:0000313" key="2">
    <source>
        <dbReference type="EMBL" id="KAK6759599.1"/>
    </source>
</evidence>
<keyword evidence="3" id="KW-1185">Reference proteome</keyword>
<dbReference type="InterPro" id="IPR001254">
    <property type="entry name" value="Trypsin_dom"/>
</dbReference>
<gene>
    <name evidence="2" type="primary">Necator_chrX.g21439</name>
    <name evidence="2" type="ORF">RB195_021278</name>
</gene>
<dbReference type="Pfam" id="PF00089">
    <property type="entry name" value="Trypsin"/>
    <property type="match status" value="1"/>
</dbReference>
<dbReference type="InterPro" id="IPR051333">
    <property type="entry name" value="CLIP_Serine_Protease"/>
</dbReference>
<dbReference type="InterPro" id="IPR043504">
    <property type="entry name" value="Peptidase_S1_PA_chymotrypsin"/>
</dbReference>
<dbReference type="InterPro" id="IPR001314">
    <property type="entry name" value="Peptidase_S1A"/>
</dbReference>
<dbReference type="EMBL" id="JAVFWL010000006">
    <property type="protein sequence ID" value="KAK6759599.1"/>
    <property type="molecule type" value="Genomic_DNA"/>
</dbReference>
<feature type="domain" description="Peptidase S1" evidence="1">
    <location>
        <begin position="44"/>
        <end position="290"/>
    </location>
</feature>